<accession>A0AAN4ZCH6</accession>
<dbReference type="Gene3D" id="1.20.120.1100">
    <property type="match status" value="1"/>
</dbReference>
<keyword evidence="3" id="KW-1185">Reference proteome</keyword>
<dbReference type="EMBL" id="BTRK01000002">
    <property type="protein sequence ID" value="GMR34455.1"/>
    <property type="molecule type" value="Genomic_DNA"/>
</dbReference>
<proteinExistence type="predicted"/>
<keyword evidence="1" id="KW-0732">Signal</keyword>
<feature type="chain" id="PRO_5042857360" evidence="1">
    <location>
        <begin position="17"/>
        <end position="136"/>
    </location>
</feature>
<feature type="signal peptide" evidence="1">
    <location>
        <begin position="1"/>
        <end position="16"/>
    </location>
</feature>
<evidence type="ECO:0000313" key="3">
    <source>
        <dbReference type="Proteomes" id="UP001328107"/>
    </source>
</evidence>
<dbReference type="Proteomes" id="UP001328107">
    <property type="component" value="Unassembled WGS sequence"/>
</dbReference>
<feature type="non-terminal residue" evidence="2">
    <location>
        <position position="1"/>
    </location>
</feature>
<name>A0AAN4ZCH6_9BILA</name>
<comment type="caution">
    <text evidence="2">The sequence shown here is derived from an EMBL/GenBank/DDBJ whole genome shotgun (WGS) entry which is preliminary data.</text>
</comment>
<dbReference type="AlphaFoldDB" id="A0AAN4ZCH6"/>
<feature type="non-terminal residue" evidence="2">
    <location>
        <position position="136"/>
    </location>
</feature>
<organism evidence="2 3">
    <name type="scientific">Pristionchus mayeri</name>
    <dbReference type="NCBI Taxonomy" id="1317129"/>
    <lineage>
        <taxon>Eukaryota</taxon>
        <taxon>Metazoa</taxon>
        <taxon>Ecdysozoa</taxon>
        <taxon>Nematoda</taxon>
        <taxon>Chromadorea</taxon>
        <taxon>Rhabditida</taxon>
        <taxon>Rhabditina</taxon>
        <taxon>Diplogasteromorpha</taxon>
        <taxon>Diplogasteroidea</taxon>
        <taxon>Neodiplogasteridae</taxon>
        <taxon>Pristionchus</taxon>
    </lineage>
</organism>
<sequence>VMCISLICFIVKPTAAVWDNEILDQIMEIGYHHDWENSDREAFDKSILGAANSQLLTVEDELHTLKKRSPKAYKAMLPIATYLDTRFDGLETEEARDFILSELPKLNSDGLTFWKKAKIIANYVWLSSDAKEDLKN</sequence>
<protein>
    <submittedName>
        <fullName evidence="2">Uncharacterized protein</fullName>
    </submittedName>
</protein>
<gene>
    <name evidence="2" type="ORF">PMAYCL1PPCAC_04650</name>
</gene>
<reference evidence="3" key="1">
    <citation type="submission" date="2022-10" db="EMBL/GenBank/DDBJ databases">
        <title>Genome assembly of Pristionchus species.</title>
        <authorList>
            <person name="Yoshida K."/>
            <person name="Sommer R.J."/>
        </authorList>
    </citation>
    <scope>NUCLEOTIDE SEQUENCE [LARGE SCALE GENOMIC DNA]</scope>
    <source>
        <strain evidence="3">RS5460</strain>
    </source>
</reference>
<evidence type="ECO:0000313" key="2">
    <source>
        <dbReference type="EMBL" id="GMR34455.1"/>
    </source>
</evidence>
<evidence type="ECO:0000256" key="1">
    <source>
        <dbReference type="SAM" id="SignalP"/>
    </source>
</evidence>